<evidence type="ECO:0000313" key="2">
    <source>
        <dbReference type="Proteomes" id="UP000494106"/>
    </source>
</evidence>
<evidence type="ECO:0000313" key="1">
    <source>
        <dbReference type="EMBL" id="CAB3233941.1"/>
    </source>
</evidence>
<dbReference type="Proteomes" id="UP000494106">
    <property type="component" value="Unassembled WGS sequence"/>
</dbReference>
<name>A0A8S0ZMI9_ARCPL</name>
<dbReference type="OrthoDB" id="7390362at2759"/>
<dbReference type="EMBL" id="CADEBC010000479">
    <property type="protein sequence ID" value="CAB3233941.1"/>
    <property type="molecule type" value="Genomic_DNA"/>
</dbReference>
<protein>
    <submittedName>
        <fullName evidence="1">Uncharacterized protein</fullName>
    </submittedName>
</protein>
<dbReference type="AlphaFoldDB" id="A0A8S0ZMI9"/>
<proteinExistence type="predicted"/>
<accession>A0A8S0ZMI9</accession>
<comment type="caution">
    <text evidence="1">The sequence shown here is derived from an EMBL/GenBank/DDBJ whole genome shotgun (WGS) entry which is preliminary data.</text>
</comment>
<sequence length="90" mass="10018">MNICCALRTKLNALCLIRFSDVGSCISRHPIGQYFLGMRVTYSAPVAVHHPSVAGWATRQRLTTAATSSRRRCFVGCVTKMLDSFFNNFS</sequence>
<organism evidence="1 2">
    <name type="scientific">Arctia plantaginis</name>
    <name type="common">Wood tiger moth</name>
    <name type="synonym">Phalaena plantaginis</name>
    <dbReference type="NCBI Taxonomy" id="874455"/>
    <lineage>
        <taxon>Eukaryota</taxon>
        <taxon>Metazoa</taxon>
        <taxon>Ecdysozoa</taxon>
        <taxon>Arthropoda</taxon>
        <taxon>Hexapoda</taxon>
        <taxon>Insecta</taxon>
        <taxon>Pterygota</taxon>
        <taxon>Neoptera</taxon>
        <taxon>Endopterygota</taxon>
        <taxon>Lepidoptera</taxon>
        <taxon>Glossata</taxon>
        <taxon>Ditrysia</taxon>
        <taxon>Noctuoidea</taxon>
        <taxon>Erebidae</taxon>
        <taxon>Arctiinae</taxon>
        <taxon>Arctia</taxon>
    </lineage>
</organism>
<reference evidence="1 2" key="1">
    <citation type="submission" date="2020-04" db="EMBL/GenBank/DDBJ databases">
        <authorList>
            <person name="Wallbank WR R."/>
            <person name="Pardo Diaz C."/>
            <person name="Kozak K."/>
            <person name="Martin S."/>
            <person name="Jiggins C."/>
            <person name="Moest M."/>
            <person name="Warren A I."/>
            <person name="Byers J.R.P. K."/>
            <person name="Montejo-Kovacevich G."/>
            <person name="Yen C E."/>
        </authorList>
    </citation>
    <scope>NUCLEOTIDE SEQUENCE [LARGE SCALE GENOMIC DNA]</scope>
</reference>
<keyword evidence="2" id="KW-1185">Reference proteome</keyword>
<gene>
    <name evidence="1" type="ORF">APLA_LOCUS5511</name>
</gene>